<sequence>MNIYLTAIIKTKPEHFTEVLTVLQNMVQETRKEEACIQYDLHQEKEDENIFIFHEIWKDQAGLDSHNQQSYILAFGQLAKEKLQETPQIYLTNKI</sequence>
<dbReference type="RefSeq" id="WP_093318544.1">
    <property type="nucleotide sequence ID" value="NZ_FOAF01000001.1"/>
</dbReference>
<dbReference type="PANTHER" id="PTHR33336">
    <property type="entry name" value="QUINOL MONOOXYGENASE YGIN-RELATED"/>
    <property type="match status" value="1"/>
</dbReference>
<evidence type="ECO:0000259" key="1">
    <source>
        <dbReference type="PROSITE" id="PS51725"/>
    </source>
</evidence>
<accession>A0A1H7IT44</accession>
<dbReference type="Gene3D" id="3.30.70.100">
    <property type="match status" value="1"/>
</dbReference>
<dbReference type="PANTHER" id="PTHR33336:SF15">
    <property type="entry name" value="ABM DOMAIN-CONTAINING PROTEIN"/>
    <property type="match status" value="1"/>
</dbReference>
<keyword evidence="2" id="KW-0560">Oxidoreductase</keyword>
<dbReference type="SUPFAM" id="SSF54909">
    <property type="entry name" value="Dimeric alpha+beta barrel"/>
    <property type="match status" value="1"/>
</dbReference>
<dbReference type="Proteomes" id="UP000199421">
    <property type="component" value="Unassembled WGS sequence"/>
</dbReference>
<proteinExistence type="predicted"/>
<feature type="domain" description="ABM" evidence="1">
    <location>
        <begin position="3"/>
        <end position="91"/>
    </location>
</feature>
<dbReference type="Pfam" id="PF03992">
    <property type="entry name" value="ABM"/>
    <property type="match status" value="1"/>
</dbReference>
<dbReference type="InterPro" id="IPR011008">
    <property type="entry name" value="Dimeric_a/b-barrel"/>
</dbReference>
<evidence type="ECO:0000313" key="3">
    <source>
        <dbReference type="Proteomes" id="UP000199421"/>
    </source>
</evidence>
<reference evidence="3" key="1">
    <citation type="submission" date="2016-10" db="EMBL/GenBank/DDBJ databases">
        <authorList>
            <person name="Varghese N."/>
            <person name="Submissions S."/>
        </authorList>
    </citation>
    <scope>NUCLEOTIDE SEQUENCE [LARGE SCALE GENOMIC DNA]</scope>
    <source>
        <strain evidence="3">DSM 18733</strain>
    </source>
</reference>
<keyword evidence="2" id="KW-0503">Monooxygenase</keyword>
<keyword evidence="3" id="KW-1185">Reference proteome</keyword>
<dbReference type="OrthoDB" id="9806189at2"/>
<dbReference type="InterPro" id="IPR050744">
    <property type="entry name" value="AI-2_Isomerase_LsrG"/>
</dbReference>
<dbReference type="PROSITE" id="PS51725">
    <property type="entry name" value="ABM"/>
    <property type="match status" value="1"/>
</dbReference>
<dbReference type="STRING" id="407022.SAMN05661044_00772"/>
<gene>
    <name evidence="2" type="ORF">SAMN05661044_00772</name>
</gene>
<dbReference type="AlphaFoldDB" id="A0A1H7IT44"/>
<organism evidence="2 3">
    <name type="scientific">Olivibacter domesticus</name>
    <name type="common">Pseudosphingobacterium domesticum</name>
    <dbReference type="NCBI Taxonomy" id="407022"/>
    <lineage>
        <taxon>Bacteria</taxon>
        <taxon>Pseudomonadati</taxon>
        <taxon>Bacteroidota</taxon>
        <taxon>Sphingobacteriia</taxon>
        <taxon>Sphingobacteriales</taxon>
        <taxon>Sphingobacteriaceae</taxon>
        <taxon>Olivibacter</taxon>
    </lineage>
</organism>
<dbReference type="GO" id="GO:0004497">
    <property type="term" value="F:monooxygenase activity"/>
    <property type="evidence" value="ECO:0007669"/>
    <property type="project" value="UniProtKB-KW"/>
</dbReference>
<dbReference type="InterPro" id="IPR007138">
    <property type="entry name" value="ABM_dom"/>
</dbReference>
<protein>
    <submittedName>
        <fullName evidence="2">Quinol monooxygenase YgiN</fullName>
    </submittedName>
</protein>
<evidence type="ECO:0000313" key="2">
    <source>
        <dbReference type="EMBL" id="SEK63955.1"/>
    </source>
</evidence>
<dbReference type="EMBL" id="FOAF01000001">
    <property type="protein sequence ID" value="SEK63955.1"/>
    <property type="molecule type" value="Genomic_DNA"/>
</dbReference>
<name>A0A1H7IT44_OLID1</name>